<feature type="transmembrane region" description="Helical" evidence="10">
    <location>
        <begin position="418"/>
        <end position="439"/>
    </location>
</feature>
<name>A0ABD1A0Q1_CARAN</name>
<dbReference type="GO" id="GO:0015079">
    <property type="term" value="F:potassium ion transmembrane transporter activity"/>
    <property type="evidence" value="ECO:0007669"/>
    <property type="project" value="UniProtKB-UniRule"/>
</dbReference>
<proteinExistence type="inferred from homology"/>
<dbReference type="InterPro" id="IPR053951">
    <property type="entry name" value="K_trans_N"/>
</dbReference>
<evidence type="ECO:0000256" key="9">
    <source>
        <dbReference type="ARBA" id="ARBA00023136"/>
    </source>
</evidence>
<gene>
    <name evidence="14" type="ORF">V5N11_034121</name>
</gene>
<dbReference type="NCBIfam" id="TIGR00794">
    <property type="entry name" value="kup"/>
    <property type="match status" value="1"/>
</dbReference>
<dbReference type="InterPro" id="IPR003855">
    <property type="entry name" value="K+_transporter"/>
</dbReference>
<evidence type="ECO:0000256" key="11">
    <source>
        <dbReference type="SAM" id="MobiDB-lite"/>
    </source>
</evidence>
<feature type="domain" description="K+ potassium transporter integral membrane" evidence="12">
    <location>
        <begin position="86"/>
        <end position="512"/>
    </location>
</feature>
<dbReference type="EMBL" id="JBANAX010000619">
    <property type="protein sequence ID" value="KAL1200447.1"/>
    <property type="molecule type" value="Genomic_DNA"/>
</dbReference>
<feature type="transmembrane region" description="Helical" evidence="10">
    <location>
        <begin position="188"/>
        <end position="205"/>
    </location>
</feature>
<evidence type="ECO:0000313" key="15">
    <source>
        <dbReference type="Proteomes" id="UP001558713"/>
    </source>
</evidence>
<feature type="transmembrane region" description="Helical" evidence="10">
    <location>
        <begin position="217"/>
        <end position="239"/>
    </location>
</feature>
<keyword evidence="8 10" id="KW-0406">Ion transport</keyword>
<dbReference type="Pfam" id="PF02705">
    <property type="entry name" value="K_trans"/>
    <property type="match status" value="1"/>
</dbReference>
<comment type="function">
    <text evidence="10">Potassium transporter.</text>
</comment>
<protein>
    <recommendedName>
        <fullName evidence="10">Potassium transporter</fullName>
    </recommendedName>
</protein>
<evidence type="ECO:0000256" key="5">
    <source>
        <dbReference type="ARBA" id="ARBA00022692"/>
    </source>
</evidence>
<evidence type="ECO:0000256" key="6">
    <source>
        <dbReference type="ARBA" id="ARBA00022958"/>
    </source>
</evidence>
<dbReference type="PANTHER" id="PTHR30540:SF123">
    <property type="entry name" value="POTASSIUM TRANSPORTER 11"/>
    <property type="match status" value="1"/>
</dbReference>
<feature type="region of interest" description="Disordered" evidence="11">
    <location>
        <begin position="1"/>
        <end position="22"/>
    </location>
</feature>
<dbReference type="InterPro" id="IPR053952">
    <property type="entry name" value="K_trans_C"/>
</dbReference>
<evidence type="ECO:0000259" key="12">
    <source>
        <dbReference type="Pfam" id="PF02705"/>
    </source>
</evidence>
<evidence type="ECO:0000256" key="3">
    <source>
        <dbReference type="ARBA" id="ARBA00022448"/>
    </source>
</evidence>
<keyword evidence="7 10" id="KW-1133">Transmembrane helix</keyword>
<dbReference type="GO" id="GO:0005886">
    <property type="term" value="C:plasma membrane"/>
    <property type="evidence" value="ECO:0007669"/>
    <property type="project" value="UniProtKB-SubCell"/>
</dbReference>
<evidence type="ECO:0000256" key="7">
    <source>
        <dbReference type="ARBA" id="ARBA00022989"/>
    </source>
</evidence>
<keyword evidence="9 10" id="KW-0472">Membrane</keyword>
<feature type="transmembrane region" description="Helical" evidence="10">
    <location>
        <begin position="446"/>
        <end position="468"/>
    </location>
</feature>
<evidence type="ECO:0000259" key="13">
    <source>
        <dbReference type="Pfam" id="PF22776"/>
    </source>
</evidence>
<dbReference type="PANTHER" id="PTHR30540">
    <property type="entry name" value="OSMOTIC STRESS POTASSIUM TRANSPORTER"/>
    <property type="match status" value="1"/>
</dbReference>
<accession>A0ABD1A0Q1</accession>
<keyword evidence="6 10" id="KW-0630">Potassium</keyword>
<dbReference type="Proteomes" id="UP001558713">
    <property type="component" value="Unassembled WGS sequence"/>
</dbReference>
<evidence type="ECO:0000256" key="8">
    <source>
        <dbReference type="ARBA" id="ARBA00023065"/>
    </source>
</evidence>
<keyword evidence="5 10" id="KW-0812">Transmembrane</keyword>
<feature type="transmembrane region" description="Helical" evidence="10">
    <location>
        <begin position="474"/>
        <end position="496"/>
    </location>
</feature>
<evidence type="ECO:0000256" key="1">
    <source>
        <dbReference type="ARBA" id="ARBA00004651"/>
    </source>
</evidence>
<feature type="transmembrane region" description="Helical" evidence="10">
    <location>
        <begin position="337"/>
        <end position="363"/>
    </location>
</feature>
<comment type="subcellular location">
    <subcellularLocation>
        <location evidence="1">Cell membrane</location>
        <topology evidence="1">Multi-pass membrane protein</topology>
    </subcellularLocation>
    <subcellularLocation>
        <location evidence="10">Membrane</location>
        <topology evidence="10">Multi-pass membrane protein</topology>
    </subcellularLocation>
</comment>
<feature type="transmembrane region" description="Helical" evidence="10">
    <location>
        <begin position="296"/>
        <end position="317"/>
    </location>
</feature>
<evidence type="ECO:0000256" key="4">
    <source>
        <dbReference type="ARBA" id="ARBA00022538"/>
    </source>
</evidence>
<feature type="transmembrane region" description="Helical" evidence="10">
    <location>
        <begin position="149"/>
        <end position="168"/>
    </location>
</feature>
<dbReference type="AlphaFoldDB" id="A0ABD1A0Q1"/>
<evidence type="ECO:0000313" key="14">
    <source>
        <dbReference type="EMBL" id="KAL1200447.1"/>
    </source>
</evidence>
<keyword evidence="15" id="KW-1185">Reference proteome</keyword>
<reference evidence="14 15" key="1">
    <citation type="submission" date="2024-04" db="EMBL/GenBank/DDBJ databases">
        <title>Genome assembly C_amara_ONT_v2.</title>
        <authorList>
            <person name="Yant L."/>
            <person name="Moore C."/>
            <person name="Slenker M."/>
        </authorList>
    </citation>
    <scope>NUCLEOTIDE SEQUENCE [LARGE SCALE GENOMIC DNA]</scope>
    <source>
        <tissue evidence="14">Leaf</tissue>
    </source>
</reference>
<evidence type="ECO:0000256" key="2">
    <source>
        <dbReference type="ARBA" id="ARBA00008440"/>
    </source>
</evidence>
<feature type="domain" description="K+ potassium transporter C-terminal" evidence="13">
    <location>
        <begin position="525"/>
        <end position="756"/>
    </location>
</feature>
<comment type="caution">
    <text evidence="10">Lacks conserved residue(s) required for the propagation of feature annotation.</text>
</comment>
<feature type="transmembrane region" description="Helical" evidence="10">
    <location>
        <begin position="384"/>
        <end position="406"/>
    </location>
</feature>
<comment type="caution">
    <text evidence="14">The sequence shown here is derived from an EMBL/GenBank/DDBJ whole genome shotgun (WGS) entry which is preliminary data.</text>
</comment>
<keyword evidence="3" id="KW-0813">Transport</keyword>
<evidence type="ECO:0000256" key="10">
    <source>
        <dbReference type="RuleBase" id="RU321113"/>
    </source>
</evidence>
<comment type="similarity">
    <text evidence="2 10">Belongs to the HAK/KUP transporter (TC 2.A.72.3) family.</text>
</comment>
<organism evidence="14 15">
    <name type="scientific">Cardamine amara subsp. amara</name>
    <dbReference type="NCBI Taxonomy" id="228776"/>
    <lineage>
        <taxon>Eukaryota</taxon>
        <taxon>Viridiplantae</taxon>
        <taxon>Streptophyta</taxon>
        <taxon>Embryophyta</taxon>
        <taxon>Tracheophyta</taxon>
        <taxon>Spermatophyta</taxon>
        <taxon>Magnoliopsida</taxon>
        <taxon>eudicotyledons</taxon>
        <taxon>Gunneridae</taxon>
        <taxon>Pentapetalae</taxon>
        <taxon>rosids</taxon>
        <taxon>malvids</taxon>
        <taxon>Brassicales</taxon>
        <taxon>Brassicaceae</taxon>
        <taxon>Cardamineae</taxon>
        <taxon>Cardamine</taxon>
    </lineage>
</organism>
<keyword evidence="4 10" id="KW-0633">Potassium transport</keyword>
<dbReference type="Pfam" id="PF22776">
    <property type="entry name" value="K_trans_C"/>
    <property type="match status" value="1"/>
</dbReference>
<sequence length="759" mass="85262">MAGRVEAATMGGEIDEEGDERGSMWELDQKLDQSMDEEAGRLRNMYREKKFSALLLLQLSFQSLGVVYGDLGTSPLYVFYNTFPHANDNGQGGTLALYSLLCRHAKVKTIQNQHRTDEELTTYSRTTFHEHSFAAKTKRWLEKRTSRKTALLIIVLVGTCMVIGDGILTPAISVLSAAGGLRVNLPHISNGIVVFVAVVILVSLFSVQHYGTDRVGWLFAPIVFLWFLSIASIGMYNIWKHDTSVLKAFSPVYIYRYFKRGGRDRWTSLGGIMLSITGIEALFADLSHFPVSAVQIAFTVIVFPCLLLAYSGQAAYIRRYPDHVADAFYRSIPGSVYWPMFIIATAAAIVASQATISATFSLVKQALAHGCFPRVKVVHTSRKFLGQIYVPDINWILMILCIAVTAGFKNQSQIGNAYGTAVVIVMLVTTLLMTLIMILVWRCHWVLVLIFTILSLVVECTYFSAMLFKIDQGGWVPLVIAAAFLLIMSVWHYGTLKRYEFEMHSRVSMAWILGLGPSLGLVRVPGVGLVYTELASGVPHIFSHFITNLPAIHSVVVFVCVKNLPVYTVPEEERFLVKRIGPKNFHMFRCVARYGYRDLHKKDDDFEKRLFESLFLYVRLESMMEGGCSDSDEYSNCGSQQQLKDKLGNGNENENLATFDTFDSIESITPVKRVSHTVTASSQMSGGVDELEFINRCRDAGVVHIMGNTVIRARREARFYKKIAIDYVYAFLRKICREHSAIYNVPQESLLNVGQIFYV</sequence>